<dbReference type="AlphaFoldDB" id="A0AAN7U503"/>
<dbReference type="EMBL" id="JAWHQM010000002">
    <property type="protein sequence ID" value="KAK5625785.1"/>
    <property type="molecule type" value="Genomic_DNA"/>
</dbReference>
<gene>
    <name evidence="1" type="ORF">RRF57_001501</name>
</gene>
<accession>A0AAN7U503</accession>
<dbReference type="Proteomes" id="UP001305414">
    <property type="component" value="Unassembled WGS sequence"/>
</dbReference>
<comment type="caution">
    <text evidence="1">The sequence shown here is derived from an EMBL/GenBank/DDBJ whole genome shotgun (WGS) entry which is preliminary data.</text>
</comment>
<dbReference type="PANTHER" id="PTHR24148:SF64">
    <property type="entry name" value="HETEROKARYON INCOMPATIBILITY DOMAIN-CONTAINING PROTEIN"/>
    <property type="match status" value="1"/>
</dbReference>
<organism evidence="1 2">
    <name type="scientific">Xylaria bambusicola</name>
    <dbReference type="NCBI Taxonomy" id="326684"/>
    <lineage>
        <taxon>Eukaryota</taxon>
        <taxon>Fungi</taxon>
        <taxon>Dikarya</taxon>
        <taxon>Ascomycota</taxon>
        <taxon>Pezizomycotina</taxon>
        <taxon>Sordariomycetes</taxon>
        <taxon>Xylariomycetidae</taxon>
        <taxon>Xylariales</taxon>
        <taxon>Xylariaceae</taxon>
        <taxon>Xylaria</taxon>
    </lineage>
</organism>
<dbReference type="Pfam" id="PF26639">
    <property type="entry name" value="Het-6_barrel"/>
    <property type="match status" value="1"/>
</dbReference>
<name>A0AAN7U503_9PEZI</name>
<proteinExistence type="predicted"/>
<dbReference type="InterPro" id="IPR052895">
    <property type="entry name" value="HetReg/Transcr_Mod"/>
</dbReference>
<dbReference type="PANTHER" id="PTHR24148">
    <property type="entry name" value="ANKYRIN REPEAT DOMAIN-CONTAINING PROTEIN 39 HOMOLOG-RELATED"/>
    <property type="match status" value="1"/>
</dbReference>
<evidence type="ECO:0000313" key="1">
    <source>
        <dbReference type="EMBL" id="KAK5625785.1"/>
    </source>
</evidence>
<reference evidence="1 2" key="1">
    <citation type="submission" date="2023-10" db="EMBL/GenBank/DDBJ databases">
        <title>Draft genome sequence of Xylaria bambusicola isolate GMP-LS, the root and basal stem rot pathogen of sugarcane in Indonesia.</title>
        <authorList>
            <person name="Selvaraj P."/>
            <person name="Muralishankar V."/>
            <person name="Muruganantham S."/>
            <person name="Sp S."/>
            <person name="Haryani S."/>
            <person name="Lau K.J.X."/>
            <person name="Naqvi N.I."/>
        </authorList>
    </citation>
    <scope>NUCLEOTIDE SEQUENCE [LARGE SCALE GENOMIC DNA]</scope>
    <source>
        <strain evidence="1">GMP-LS</strain>
    </source>
</reference>
<evidence type="ECO:0000313" key="2">
    <source>
        <dbReference type="Proteomes" id="UP001305414"/>
    </source>
</evidence>
<keyword evidence="2" id="KW-1185">Reference proteome</keyword>
<protein>
    <submittedName>
        <fullName evidence="1">Uncharacterized protein</fullName>
    </submittedName>
</protein>
<sequence length="218" mass="24489">MYAFERYLDVHDFRSSRAYNAGSNGGGLAKIDDRWLRVHGFVLDSIEEVYPACYHNLATGGLLIEQQWRPQNEMEPYPLGGTIMEAFNHTLVADIGRPVIASDILERGMKVDWAVVDQDPACLTSEQKQRRSWMLVDIKRTTFGRRLIRTKAGLIGLGPGFAEVGDLVCVLSGGHVLYVLRKKKQCSRYEFVGECYVHGMMDGEALNSSTPQQEFVIA</sequence>